<dbReference type="Pfam" id="PF13469">
    <property type="entry name" value="Sulfotransfer_3"/>
    <property type="match status" value="1"/>
</dbReference>
<dbReference type="EMBL" id="OAOQ01000008">
    <property type="protein sequence ID" value="SNX71110.1"/>
    <property type="molecule type" value="Genomic_DNA"/>
</dbReference>
<keyword evidence="1" id="KW-0808">Transferase</keyword>
<dbReference type="InterPro" id="IPR027417">
    <property type="entry name" value="P-loop_NTPase"/>
</dbReference>
<reference evidence="2" key="1">
    <citation type="submission" date="2017-08" db="EMBL/GenBank/DDBJ databases">
        <authorList>
            <person name="Varghese N."/>
            <person name="Submissions S."/>
        </authorList>
    </citation>
    <scope>NUCLEOTIDE SEQUENCE [LARGE SCALE GENOMIC DNA]</scope>
    <source>
        <strain evidence="2">JA234</strain>
    </source>
</reference>
<dbReference type="SUPFAM" id="SSF52540">
    <property type="entry name" value="P-loop containing nucleoside triphosphate hydrolases"/>
    <property type="match status" value="1"/>
</dbReference>
<sequence length="295" mass="32275">MAVPVFVLGLQRSGTTWVANMLAGSGAVAAVAAPEHQGVHESIFFSHFARLFGPFDDPQARGRFLDAFAASDYFLLTGLPRASLDAMVAQATDPAGVFAAVMDAVADRDGCTHWLEKSPHHTLLADDLAMRFPEARFVCVMRASATLVASRLVGYGRSPSRGLKRAADILRGALVNALYARHMRRFAARAQGRALLLRYEELTAHPASGQRRLVQFLGLAVPPERLVSAYSPNTSHKQSGTQRLSPLDRALVWLGDGLGRLVPLAVLALAEDRRRRARGADWPDWVWLKTGYRPR</sequence>
<dbReference type="Proteomes" id="UP000219467">
    <property type="component" value="Unassembled WGS sequence"/>
</dbReference>
<gene>
    <name evidence="1" type="ORF">SAMN05878503_10863</name>
</gene>
<dbReference type="AlphaFoldDB" id="A0A285CU60"/>
<dbReference type="OrthoDB" id="5432096at2"/>
<keyword evidence="2" id="KW-1185">Reference proteome</keyword>
<accession>A0A285CU60</accession>
<evidence type="ECO:0000313" key="2">
    <source>
        <dbReference type="Proteomes" id="UP000219467"/>
    </source>
</evidence>
<dbReference type="GO" id="GO:0016740">
    <property type="term" value="F:transferase activity"/>
    <property type="evidence" value="ECO:0007669"/>
    <property type="project" value="UniProtKB-KW"/>
</dbReference>
<name>A0A285CU60_9RHOB</name>
<dbReference type="RefSeq" id="WP_097030647.1">
    <property type="nucleotide sequence ID" value="NZ_OAOQ01000008.1"/>
</dbReference>
<dbReference type="Gene3D" id="3.40.50.300">
    <property type="entry name" value="P-loop containing nucleotide triphosphate hydrolases"/>
    <property type="match status" value="1"/>
</dbReference>
<protein>
    <submittedName>
        <fullName evidence="1">Sulfotransferase family protein</fullName>
    </submittedName>
</protein>
<evidence type="ECO:0000313" key="1">
    <source>
        <dbReference type="EMBL" id="SNX71110.1"/>
    </source>
</evidence>
<organism evidence="1 2">
    <name type="scientific">Cereibacter ovatus</name>
    <dbReference type="NCBI Taxonomy" id="439529"/>
    <lineage>
        <taxon>Bacteria</taxon>
        <taxon>Pseudomonadati</taxon>
        <taxon>Pseudomonadota</taxon>
        <taxon>Alphaproteobacteria</taxon>
        <taxon>Rhodobacterales</taxon>
        <taxon>Paracoccaceae</taxon>
        <taxon>Cereibacter</taxon>
    </lineage>
</organism>
<proteinExistence type="predicted"/>